<comment type="caution">
    <text evidence="10">Lacks conserved residue(s) required for the propagation of feature annotation.</text>
</comment>
<dbReference type="SUPFAM" id="SSF143597">
    <property type="entry name" value="YojJ-like"/>
    <property type="match status" value="1"/>
</dbReference>
<evidence type="ECO:0000256" key="6">
    <source>
        <dbReference type="ARBA" id="ARBA00022741"/>
    </source>
</evidence>
<evidence type="ECO:0000256" key="4">
    <source>
        <dbReference type="ARBA" id="ARBA00022692"/>
    </source>
</evidence>
<evidence type="ECO:0000256" key="8">
    <source>
        <dbReference type="ARBA" id="ARBA00022989"/>
    </source>
</evidence>
<dbReference type="OrthoDB" id="9807385at2"/>
<comment type="catalytic activity">
    <reaction evidence="1 10">
        <text>2 ATP = 3',3'-c-di-AMP + 2 diphosphate</text>
        <dbReference type="Rhea" id="RHEA:35655"/>
        <dbReference type="ChEBI" id="CHEBI:30616"/>
        <dbReference type="ChEBI" id="CHEBI:33019"/>
        <dbReference type="ChEBI" id="CHEBI:71500"/>
        <dbReference type="EC" id="2.7.7.85"/>
    </reaction>
</comment>
<keyword evidence="7 10" id="KW-0067">ATP-binding</keyword>
<dbReference type="Gene3D" id="3.40.1700.10">
    <property type="entry name" value="DNA integrity scanning protein, DisA, N-terminal domain"/>
    <property type="match status" value="1"/>
</dbReference>
<dbReference type="GO" id="GO:0006171">
    <property type="term" value="P:cAMP biosynthetic process"/>
    <property type="evidence" value="ECO:0007669"/>
    <property type="project" value="InterPro"/>
</dbReference>
<name>A0A4R8M7F7_9BACT</name>
<keyword evidence="13" id="KW-1185">Reference proteome</keyword>
<gene>
    <name evidence="10" type="primary">dacA</name>
    <name evidence="12" type="ORF">C8D99_11081</name>
</gene>
<proteinExistence type="inferred from homology"/>
<keyword evidence="4 10" id="KW-0812">Transmembrane</keyword>
<dbReference type="InterPro" id="IPR014046">
    <property type="entry name" value="C-di-AMP_synthase"/>
</dbReference>
<dbReference type="GO" id="GO:0005524">
    <property type="term" value="F:ATP binding"/>
    <property type="evidence" value="ECO:0007669"/>
    <property type="project" value="UniProtKB-UniRule"/>
</dbReference>
<reference evidence="12 13" key="1">
    <citation type="submission" date="2019-03" db="EMBL/GenBank/DDBJ databases">
        <title>Genomic Encyclopedia of Type Strains, Phase IV (KMG-IV): sequencing the most valuable type-strain genomes for metagenomic binning, comparative biology and taxonomic classification.</title>
        <authorList>
            <person name="Goeker M."/>
        </authorList>
    </citation>
    <scope>NUCLEOTIDE SEQUENCE [LARGE SCALE GENOMIC DNA]</scope>
    <source>
        <strain evidence="12 13">DSM 25964</strain>
    </source>
</reference>
<evidence type="ECO:0000256" key="1">
    <source>
        <dbReference type="ARBA" id="ARBA00000877"/>
    </source>
</evidence>
<evidence type="ECO:0000256" key="5">
    <source>
        <dbReference type="ARBA" id="ARBA00022695"/>
    </source>
</evidence>
<evidence type="ECO:0000313" key="13">
    <source>
        <dbReference type="Proteomes" id="UP000295066"/>
    </source>
</evidence>
<dbReference type="InterPro" id="IPR036888">
    <property type="entry name" value="DNA_integrity_DisA_N_sf"/>
</dbReference>
<dbReference type="InterPro" id="IPR050338">
    <property type="entry name" value="DisA"/>
</dbReference>
<evidence type="ECO:0000256" key="10">
    <source>
        <dbReference type="HAMAP-Rule" id="MF_01499"/>
    </source>
</evidence>
<dbReference type="PROSITE" id="PS51794">
    <property type="entry name" value="DAC"/>
    <property type="match status" value="1"/>
</dbReference>
<dbReference type="HAMAP" id="MF_01499">
    <property type="entry name" value="DacA"/>
    <property type="match status" value="1"/>
</dbReference>
<comment type="subunit">
    <text evidence="10">Probably a homodimer.</text>
</comment>
<dbReference type="InterPro" id="IPR003390">
    <property type="entry name" value="DNA_integrity_scan_DisA_N"/>
</dbReference>
<keyword evidence="5 10" id="KW-0548">Nucleotidyltransferase</keyword>
<dbReference type="PIRSF" id="PIRSF004793">
    <property type="entry name" value="UCP004793"/>
    <property type="match status" value="1"/>
</dbReference>
<dbReference type="Proteomes" id="UP000295066">
    <property type="component" value="Unassembled WGS sequence"/>
</dbReference>
<evidence type="ECO:0000256" key="3">
    <source>
        <dbReference type="ARBA" id="ARBA00022679"/>
    </source>
</evidence>
<evidence type="ECO:0000256" key="2">
    <source>
        <dbReference type="ARBA" id="ARBA00022475"/>
    </source>
</evidence>
<evidence type="ECO:0000256" key="7">
    <source>
        <dbReference type="ARBA" id="ARBA00022840"/>
    </source>
</evidence>
<dbReference type="FunFam" id="3.40.1700.10:FF:000002">
    <property type="entry name" value="Diadenylate cyclase"/>
    <property type="match status" value="1"/>
</dbReference>
<dbReference type="AlphaFoldDB" id="A0A4R8M7F7"/>
<comment type="similarity">
    <text evidence="10">Belongs to the adenylate cyclase family. DacA/CdaA subfamily.</text>
</comment>
<dbReference type="InterPro" id="IPR034701">
    <property type="entry name" value="CdaA"/>
</dbReference>
<feature type="transmembrane region" description="Helical" evidence="10">
    <location>
        <begin position="6"/>
        <end position="28"/>
    </location>
</feature>
<dbReference type="EC" id="2.7.7.85" evidence="10"/>
<dbReference type="GO" id="GO:0004016">
    <property type="term" value="F:adenylate cyclase activity"/>
    <property type="evidence" value="ECO:0007669"/>
    <property type="project" value="UniProtKB-UniRule"/>
</dbReference>
<feature type="domain" description="DAC" evidence="11">
    <location>
        <begin position="77"/>
        <end position="236"/>
    </location>
</feature>
<dbReference type="NCBIfam" id="TIGR00159">
    <property type="entry name" value="diadenylate cyclase CdaA"/>
    <property type="match status" value="1"/>
</dbReference>
<protein>
    <recommendedName>
        <fullName evidence="10">Diadenylate cyclase</fullName>
        <shortName evidence="10">DAC</shortName>
        <ecNumber evidence="10">2.7.7.85</ecNumber>
    </recommendedName>
    <alternativeName>
        <fullName evidence="10">Cyclic-di-AMP synthase</fullName>
        <shortName evidence="10">c-di-AMP synthase</shortName>
    </alternativeName>
</protein>
<dbReference type="EMBL" id="SORI01000010">
    <property type="protein sequence ID" value="TDY59947.1"/>
    <property type="molecule type" value="Genomic_DNA"/>
</dbReference>
<accession>A0A4R8M7F7</accession>
<feature type="transmembrane region" description="Helical" evidence="10">
    <location>
        <begin position="58"/>
        <end position="76"/>
    </location>
</feature>
<keyword evidence="3 10" id="KW-0808">Transferase</keyword>
<keyword evidence="2 10" id="KW-1003">Cell membrane</keyword>
<organism evidence="12 13">
    <name type="scientific">Aminivibrio pyruvatiphilus</name>
    <dbReference type="NCBI Taxonomy" id="1005740"/>
    <lineage>
        <taxon>Bacteria</taxon>
        <taxon>Thermotogati</taxon>
        <taxon>Synergistota</taxon>
        <taxon>Synergistia</taxon>
        <taxon>Synergistales</taxon>
        <taxon>Aminobacteriaceae</taxon>
        <taxon>Aminivibrio</taxon>
    </lineage>
</organism>
<evidence type="ECO:0000313" key="12">
    <source>
        <dbReference type="EMBL" id="TDY59947.1"/>
    </source>
</evidence>
<dbReference type="RefSeq" id="WP_133957789.1">
    <property type="nucleotide sequence ID" value="NZ_SORI01000010.1"/>
</dbReference>
<keyword evidence="6 10" id="KW-0547">Nucleotide-binding</keyword>
<keyword evidence="9 10" id="KW-0472">Membrane</keyword>
<comment type="caution">
    <text evidence="12">The sequence shown here is derived from an EMBL/GenBank/DDBJ whole genome shotgun (WGS) entry which is preliminary data.</text>
</comment>
<dbReference type="PANTHER" id="PTHR34185:SF1">
    <property type="entry name" value="DIADENYLATE CYCLASE"/>
    <property type="match status" value="1"/>
</dbReference>
<dbReference type="PANTHER" id="PTHR34185">
    <property type="entry name" value="DIADENYLATE CYCLASE"/>
    <property type="match status" value="1"/>
</dbReference>
<sequence length="270" mass="30248">MLDFFRWQDAIDIIVISIIVHRLLLLIVGTRAMQLVKGLLIMGALAAAARIFDLRTLSWFLGKVLGVLVIAIPIVFQPELRKMLEELGRGGSLWQRKKTGKKAELLSHEVARAISYLKGQKIGALIVLERNTGLKDFWRTAIKLNADITQELLISIFWEGNPLHDGAVIIDRDNIVAASCYLPLTENSDLSRWIGTRHRAALGVTEVSDAIALVVSEERGEVSLAINGHLSKNLKEAQVQKLLLHYFGGEDEENKSLLDRLQEDIRTLWS</sequence>
<dbReference type="GO" id="GO:0106408">
    <property type="term" value="F:diadenylate cyclase activity"/>
    <property type="evidence" value="ECO:0007669"/>
    <property type="project" value="UniProtKB-EC"/>
</dbReference>
<keyword evidence="8 10" id="KW-1133">Transmembrane helix</keyword>
<evidence type="ECO:0000256" key="9">
    <source>
        <dbReference type="ARBA" id="ARBA00023136"/>
    </source>
</evidence>
<dbReference type="Pfam" id="PF02457">
    <property type="entry name" value="DAC"/>
    <property type="match status" value="1"/>
</dbReference>
<evidence type="ECO:0000259" key="11">
    <source>
        <dbReference type="PROSITE" id="PS51794"/>
    </source>
</evidence>
<comment type="function">
    <text evidence="10">Catalyzes the condensation of 2 ATP molecules into cyclic di-AMP (c-di-AMP), a second messenger used to regulate differing processes in different bacteria.</text>
</comment>